<dbReference type="Proteomes" id="UP000789508">
    <property type="component" value="Unassembled WGS sequence"/>
</dbReference>
<dbReference type="EMBL" id="CAJVPS010051612">
    <property type="protein sequence ID" value="CAG8769734.1"/>
    <property type="molecule type" value="Genomic_DNA"/>
</dbReference>
<evidence type="ECO:0000313" key="1">
    <source>
        <dbReference type="EMBL" id="CAG8769734.1"/>
    </source>
</evidence>
<evidence type="ECO:0000313" key="2">
    <source>
        <dbReference type="Proteomes" id="UP000789508"/>
    </source>
</evidence>
<organism evidence="1 2">
    <name type="scientific">Ambispora leptoticha</name>
    <dbReference type="NCBI Taxonomy" id="144679"/>
    <lineage>
        <taxon>Eukaryota</taxon>
        <taxon>Fungi</taxon>
        <taxon>Fungi incertae sedis</taxon>
        <taxon>Mucoromycota</taxon>
        <taxon>Glomeromycotina</taxon>
        <taxon>Glomeromycetes</taxon>
        <taxon>Archaeosporales</taxon>
        <taxon>Ambisporaceae</taxon>
        <taxon>Ambispora</taxon>
    </lineage>
</organism>
<sequence>FNDLTFSIEPIEEKLDVFSSQSNANNVPIQDTENEVLARLIKDLTKVKEE</sequence>
<gene>
    <name evidence="1" type="ORF">ALEPTO_LOCUS14077</name>
</gene>
<proteinExistence type="predicted"/>
<protein>
    <submittedName>
        <fullName evidence="1">13177_t:CDS:1</fullName>
    </submittedName>
</protein>
<feature type="non-terminal residue" evidence="1">
    <location>
        <position position="50"/>
    </location>
</feature>
<dbReference type="AlphaFoldDB" id="A0A9N9NXH5"/>
<feature type="non-terminal residue" evidence="1">
    <location>
        <position position="1"/>
    </location>
</feature>
<comment type="caution">
    <text evidence="1">The sequence shown here is derived from an EMBL/GenBank/DDBJ whole genome shotgun (WGS) entry which is preliminary data.</text>
</comment>
<accession>A0A9N9NXH5</accession>
<reference evidence="1" key="1">
    <citation type="submission" date="2021-06" db="EMBL/GenBank/DDBJ databases">
        <authorList>
            <person name="Kallberg Y."/>
            <person name="Tangrot J."/>
            <person name="Rosling A."/>
        </authorList>
    </citation>
    <scope>NUCLEOTIDE SEQUENCE</scope>
    <source>
        <strain evidence="1">FL130A</strain>
    </source>
</reference>
<name>A0A9N9NXH5_9GLOM</name>
<keyword evidence="2" id="KW-1185">Reference proteome</keyword>